<evidence type="ECO:0000256" key="8">
    <source>
        <dbReference type="SAM" id="Phobius"/>
    </source>
</evidence>
<dbReference type="GO" id="GO:0004222">
    <property type="term" value="F:metalloendopeptidase activity"/>
    <property type="evidence" value="ECO:0007669"/>
    <property type="project" value="InterPro"/>
</dbReference>
<dbReference type="GO" id="GO:0005886">
    <property type="term" value="C:plasma membrane"/>
    <property type="evidence" value="ECO:0007669"/>
    <property type="project" value="TreeGrafter"/>
</dbReference>
<name>A0A2G5SXU7_9PELO</name>
<dbReference type="AlphaFoldDB" id="A0A2G5SXU7"/>
<accession>A0A2G5SXU7</accession>
<dbReference type="InterPro" id="IPR042089">
    <property type="entry name" value="Peptidase_M13_dom_2"/>
</dbReference>
<evidence type="ECO:0000256" key="7">
    <source>
        <dbReference type="ARBA" id="ARBA00023049"/>
    </source>
</evidence>
<dbReference type="InterPro" id="IPR024079">
    <property type="entry name" value="MetalloPept_cat_dom_sf"/>
</dbReference>
<dbReference type="CDD" id="cd08662">
    <property type="entry name" value="M13"/>
    <property type="match status" value="1"/>
</dbReference>
<keyword evidence="7" id="KW-0482">Metalloprotease</keyword>
<comment type="caution">
    <text evidence="11">The sequence shown here is derived from an EMBL/GenBank/DDBJ whole genome shotgun (WGS) entry which is preliminary data.</text>
</comment>
<dbReference type="GO" id="GO:0046872">
    <property type="term" value="F:metal ion binding"/>
    <property type="evidence" value="ECO:0007669"/>
    <property type="project" value="UniProtKB-KW"/>
</dbReference>
<dbReference type="InterPro" id="IPR008753">
    <property type="entry name" value="Peptidase_M13_N"/>
</dbReference>
<dbReference type="Proteomes" id="UP000230233">
    <property type="component" value="Chromosome X"/>
</dbReference>
<dbReference type="PROSITE" id="PS51885">
    <property type="entry name" value="NEPRILYSIN"/>
    <property type="match status" value="1"/>
</dbReference>
<keyword evidence="8" id="KW-0472">Membrane</keyword>
<dbReference type="Gene3D" id="1.10.1380.10">
    <property type="entry name" value="Neutral endopeptidase , domain2"/>
    <property type="match status" value="1"/>
</dbReference>
<comment type="cofactor">
    <cofactor evidence="1">
        <name>Zn(2+)</name>
        <dbReference type="ChEBI" id="CHEBI:29105"/>
    </cofactor>
</comment>
<evidence type="ECO:0000256" key="6">
    <source>
        <dbReference type="ARBA" id="ARBA00022833"/>
    </source>
</evidence>
<dbReference type="Pfam" id="PF05649">
    <property type="entry name" value="Peptidase_M13_N"/>
    <property type="match status" value="1"/>
</dbReference>
<dbReference type="InterPro" id="IPR018497">
    <property type="entry name" value="Peptidase_M13_C"/>
</dbReference>
<evidence type="ECO:0000313" key="12">
    <source>
        <dbReference type="Proteomes" id="UP000230233"/>
    </source>
</evidence>
<proteinExistence type="inferred from homology"/>
<dbReference type="Pfam" id="PF01431">
    <property type="entry name" value="Peptidase_M13"/>
    <property type="match status" value="1"/>
</dbReference>
<keyword evidence="5" id="KW-0378">Hydrolase</keyword>
<keyword evidence="12" id="KW-1185">Reference proteome</keyword>
<feature type="transmembrane region" description="Helical" evidence="8">
    <location>
        <begin position="7"/>
        <end position="30"/>
    </location>
</feature>
<dbReference type="STRING" id="1611254.A0A2G5SXU7"/>
<evidence type="ECO:0000256" key="2">
    <source>
        <dbReference type="ARBA" id="ARBA00007357"/>
    </source>
</evidence>
<dbReference type="PANTHER" id="PTHR11733">
    <property type="entry name" value="ZINC METALLOPROTEASE FAMILY M13 NEPRILYSIN-RELATED"/>
    <property type="match status" value="1"/>
</dbReference>
<dbReference type="SUPFAM" id="SSF55486">
    <property type="entry name" value="Metalloproteases ('zincins'), catalytic domain"/>
    <property type="match status" value="1"/>
</dbReference>
<dbReference type="GO" id="GO:0016485">
    <property type="term" value="P:protein processing"/>
    <property type="evidence" value="ECO:0007669"/>
    <property type="project" value="TreeGrafter"/>
</dbReference>
<keyword evidence="8" id="KW-0812">Transmembrane</keyword>
<evidence type="ECO:0000259" key="10">
    <source>
        <dbReference type="Pfam" id="PF05649"/>
    </source>
</evidence>
<comment type="similarity">
    <text evidence="2">Belongs to the peptidase M13 family.</text>
</comment>
<protein>
    <recommendedName>
        <fullName evidence="13">Peptidase M13 C-terminal domain-containing protein</fullName>
    </recommendedName>
</protein>
<keyword evidence="8" id="KW-1133">Transmembrane helix</keyword>
<evidence type="ECO:0000313" key="11">
    <source>
        <dbReference type="EMBL" id="PIC19686.1"/>
    </source>
</evidence>
<organism evidence="11 12">
    <name type="scientific">Caenorhabditis nigoni</name>
    <dbReference type="NCBI Taxonomy" id="1611254"/>
    <lineage>
        <taxon>Eukaryota</taxon>
        <taxon>Metazoa</taxon>
        <taxon>Ecdysozoa</taxon>
        <taxon>Nematoda</taxon>
        <taxon>Chromadorea</taxon>
        <taxon>Rhabditida</taxon>
        <taxon>Rhabditina</taxon>
        <taxon>Rhabditomorpha</taxon>
        <taxon>Rhabditoidea</taxon>
        <taxon>Rhabditidae</taxon>
        <taxon>Peloderinae</taxon>
        <taxon>Caenorhabditis</taxon>
    </lineage>
</organism>
<evidence type="ECO:0000256" key="4">
    <source>
        <dbReference type="ARBA" id="ARBA00022723"/>
    </source>
</evidence>
<evidence type="ECO:0000256" key="5">
    <source>
        <dbReference type="ARBA" id="ARBA00022801"/>
    </source>
</evidence>
<reference evidence="12" key="1">
    <citation type="submission" date="2017-10" db="EMBL/GenBank/DDBJ databases">
        <title>Rapid genome shrinkage in a self-fertile nematode reveals novel sperm competition proteins.</title>
        <authorList>
            <person name="Yin D."/>
            <person name="Schwarz E.M."/>
            <person name="Thomas C.G."/>
            <person name="Felde R.L."/>
            <person name="Korf I.F."/>
            <person name="Cutter A.D."/>
            <person name="Schartner C.M."/>
            <person name="Ralston E.J."/>
            <person name="Meyer B.J."/>
            <person name="Haag E.S."/>
        </authorList>
    </citation>
    <scope>NUCLEOTIDE SEQUENCE [LARGE SCALE GENOMIC DNA]</scope>
    <source>
        <strain evidence="12">JU1422</strain>
    </source>
</reference>
<dbReference type="EMBL" id="PDUG01000006">
    <property type="protein sequence ID" value="PIC19686.1"/>
    <property type="molecule type" value="Genomic_DNA"/>
</dbReference>
<dbReference type="OrthoDB" id="6475849at2759"/>
<gene>
    <name evidence="11" type="primary">Cni-nep-22</name>
    <name evidence="11" type="synonym">Cnig_chr_X.g25147</name>
    <name evidence="11" type="ORF">B9Z55_025147</name>
</gene>
<evidence type="ECO:0000256" key="3">
    <source>
        <dbReference type="ARBA" id="ARBA00022670"/>
    </source>
</evidence>
<evidence type="ECO:0000256" key="1">
    <source>
        <dbReference type="ARBA" id="ARBA00001947"/>
    </source>
</evidence>
<keyword evidence="4" id="KW-0479">Metal-binding</keyword>
<sequence length="798" mass="88653">MSQAISFVTIAAVIACVGVAIASLVLNIIILGNVNDLSTTVNNNPVWHYSPAPQQNSSTGTVSNSAAYQQAANYLLNGLDDTIDPCQDFYAFTCNKFLQNTDLGKLGRSRLGTYDQAQIDVYTEIAAALDKIDVASTTTSKTERITKAAFDTCRKNLFNPPDKTQVVYDEITALFGGVPFLGEKLNPKIDYWNVAGQIEQKHAVGTLTYTIASSDYKDHTKNALYTGPPGLSLARDFYVKPQYIAEVNARVTEVNNLLTAFANNLKKTPGADVLLNAAQEVVAFEVLIAMASWPDDLLRNYQQQYNAYNIASATAAYSSINWASYLGQLFDGVATVKDQANYNIVVTEPSYFAWLNSVFAGQTSNQTVVANYMIAQLLADESDFISQDTARVASENNYIHYALRSGRGIGKHGKRDYRKMDLDGASQGCMDLLTAYMPYGTGYVYVKSKDQKYQVQSDVTNQTALIISNFQNMINSLQWMDDFSKNRAHNKSDSLIKNFGWPTAMFGDFKDFTAVDKYNQDYASIIDIYTKDKNDIYGIFAVLKKGMEVREFFRILGDPADRTNFLQSPAMVNAWYQPERNSITFPYAAWNPPYYNFAYPQAYNFAGQGGTGGHELTHGYDDEGVQFGFNGELTDCAWNKCGWMDTNSSSGFIDMAQCVVTQFSTQCCPEKTGNVHCANGATTQGENIADLGGQQAAYRAYRQYIAETRGGVEEDRLPGLEAYTPNQIFWITYGYSWCMKQSDANLVHQLLTNPHSPAKCRTNQVMQDIPEFGKDFGCSRGTPMYPEPANRCKVWVGQ</sequence>
<evidence type="ECO:0008006" key="13">
    <source>
        <dbReference type="Google" id="ProtNLM"/>
    </source>
</evidence>
<dbReference type="PRINTS" id="PR00786">
    <property type="entry name" value="NEPRILYSIN"/>
</dbReference>
<dbReference type="InterPro" id="IPR000718">
    <property type="entry name" value="Peptidase_M13"/>
</dbReference>
<evidence type="ECO:0000259" key="9">
    <source>
        <dbReference type="Pfam" id="PF01431"/>
    </source>
</evidence>
<keyword evidence="3" id="KW-0645">Protease</keyword>
<keyword evidence="6" id="KW-0862">Zinc</keyword>
<dbReference type="Gene3D" id="3.40.390.10">
    <property type="entry name" value="Collagenase (Catalytic Domain)"/>
    <property type="match status" value="1"/>
</dbReference>
<dbReference type="PANTHER" id="PTHR11733:SF188">
    <property type="entry name" value="NEPRILYSIN"/>
    <property type="match status" value="1"/>
</dbReference>
<feature type="domain" description="Peptidase M13 C-terminal" evidence="9">
    <location>
        <begin position="573"/>
        <end position="792"/>
    </location>
</feature>
<feature type="domain" description="Peptidase M13 N-terminal" evidence="10">
    <location>
        <begin position="85"/>
        <end position="502"/>
    </location>
</feature>